<keyword evidence="3" id="KW-0233">DNA recombination</keyword>
<dbReference type="PANTHER" id="PTHR30349:SF41">
    <property type="entry name" value="INTEGRASE_RECOMBINASE PROTEIN MJ0367-RELATED"/>
    <property type="match status" value="1"/>
</dbReference>
<organism evidence="8 9">
    <name type="scientific">Halorubrum halodurans</name>
    <dbReference type="NCBI Taxonomy" id="1383851"/>
    <lineage>
        <taxon>Archaea</taxon>
        <taxon>Methanobacteriati</taxon>
        <taxon>Methanobacteriota</taxon>
        <taxon>Stenosarchaea group</taxon>
        <taxon>Halobacteria</taxon>
        <taxon>Halobacteriales</taxon>
        <taxon>Haloferacaceae</taxon>
        <taxon>Halorubrum</taxon>
    </lineage>
</organism>
<evidence type="ECO:0000259" key="6">
    <source>
        <dbReference type="PROSITE" id="PS51898"/>
    </source>
</evidence>
<dbReference type="InterPro" id="IPR010998">
    <property type="entry name" value="Integrase_recombinase_N"/>
</dbReference>
<dbReference type="CDD" id="cd00397">
    <property type="entry name" value="DNA_BRE_C"/>
    <property type="match status" value="1"/>
</dbReference>
<dbReference type="PANTHER" id="PTHR30349">
    <property type="entry name" value="PHAGE INTEGRASE-RELATED"/>
    <property type="match status" value="1"/>
</dbReference>
<dbReference type="PROSITE" id="PS51898">
    <property type="entry name" value="TYR_RECOMBINASE"/>
    <property type="match status" value="1"/>
</dbReference>
<dbReference type="GO" id="GO:0015074">
    <property type="term" value="P:DNA integration"/>
    <property type="evidence" value="ECO:0007669"/>
    <property type="project" value="UniProtKB-KW"/>
</dbReference>
<evidence type="ECO:0000256" key="3">
    <source>
        <dbReference type="ARBA" id="ARBA00023172"/>
    </source>
</evidence>
<feature type="compositionally biased region" description="Basic and acidic residues" evidence="5">
    <location>
        <begin position="315"/>
        <end position="325"/>
    </location>
</feature>
<dbReference type="Pfam" id="PF02899">
    <property type="entry name" value="Phage_int_SAM_1"/>
    <property type="match status" value="1"/>
</dbReference>
<comment type="caution">
    <text evidence="8">The sequence shown here is derived from an EMBL/GenBank/DDBJ whole genome shotgun (WGS) entry which is preliminary data.</text>
</comment>
<evidence type="ECO:0000256" key="2">
    <source>
        <dbReference type="ARBA" id="ARBA00023125"/>
    </source>
</evidence>
<evidence type="ECO:0000259" key="7">
    <source>
        <dbReference type="PROSITE" id="PS51900"/>
    </source>
</evidence>
<feature type="domain" description="Core-binding (CB)" evidence="7">
    <location>
        <begin position="5"/>
        <end position="89"/>
    </location>
</feature>
<dbReference type="GO" id="GO:0003677">
    <property type="term" value="F:DNA binding"/>
    <property type="evidence" value="ECO:0007669"/>
    <property type="project" value="UniProtKB-UniRule"/>
</dbReference>
<name>A0A256IN65_9EURY</name>
<accession>A0A256IN65</accession>
<dbReference type="Proteomes" id="UP000216308">
    <property type="component" value="Unassembled WGS sequence"/>
</dbReference>
<gene>
    <name evidence="8" type="ORF">DJ70_04565</name>
</gene>
<feature type="domain" description="Tyr recombinase" evidence="6">
    <location>
        <begin position="113"/>
        <end position="329"/>
    </location>
</feature>
<evidence type="ECO:0000313" key="9">
    <source>
        <dbReference type="Proteomes" id="UP000216308"/>
    </source>
</evidence>
<dbReference type="EMBL" id="NHPJ01000050">
    <property type="protein sequence ID" value="OYR57951.1"/>
    <property type="molecule type" value="Genomic_DNA"/>
</dbReference>
<dbReference type="InterPro" id="IPR013762">
    <property type="entry name" value="Integrase-like_cat_sf"/>
</dbReference>
<evidence type="ECO:0000256" key="5">
    <source>
        <dbReference type="SAM" id="MobiDB-lite"/>
    </source>
</evidence>
<dbReference type="GO" id="GO:0006310">
    <property type="term" value="P:DNA recombination"/>
    <property type="evidence" value="ECO:0007669"/>
    <property type="project" value="UniProtKB-KW"/>
</dbReference>
<dbReference type="InterPro" id="IPR011010">
    <property type="entry name" value="DNA_brk_join_enz"/>
</dbReference>
<sequence length="335" mass="39091">MDFDISPEQAVEDFLAEREGEVSEASHRNYKYALEELVRFCEKNGIERVGDLHGYHLKKYKLHRRGQGIKEVTLKNNLSTLRVFLRWCEQAELVDQDFAELVQLPDLDHEERVSETILSLDRIEDILDYYYKYEYATRNHAIFQVMWHTCFRMGTAVALDLDDYVSSRNQLKVRHRPETGTPLKNGKEAERVVNIDDQVAEVLDDYIEVPRQSVTDDYGREPLFTTSYGRITLTTLRKNFYAITRPCKVIGNCPHDRDIEECDAAIRKKDASKCPSSRSPHPVRRAAITYHLNRDWPGEKISERANVSVDVLDEHYDSRSEGERAKTRKQYLDNL</sequence>
<protein>
    <submittedName>
        <fullName evidence="8">Integrase</fullName>
    </submittedName>
</protein>
<evidence type="ECO:0000256" key="4">
    <source>
        <dbReference type="PROSITE-ProRule" id="PRU01248"/>
    </source>
</evidence>
<proteinExistence type="predicted"/>
<dbReference type="InterPro" id="IPR044068">
    <property type="entry name" value="CB"/>
</dbReference>
<dbReference type="RefSeq" id="WP_094530580.1">
    <property type="nucleotide sequence ID" value="NZ_NHPJ01000050.1"/>
</dbReference>
<dbReference type="Gene3D" id="1.10.150.130">
    <property type="match status" value="1"/>
</dbReference>
<dbReference type="OrthoDB" id="198497at2157"/>
<feature type="region of interest" description="Disordered" evidence="5">
    <location>
        <begin position="315"/>
        <end position="335"/>
    </location>
</feature>
<dbReference type="SUPFAM" id="SSF56349">
    <property type="entry name" value="DNA breaking-rejoining enzymes"/>
    <property type="match status" value="1"/>
</dbReference>
<evidence type="ECO:0000256" key="1">
    <source>
        <dbReference type="ARBA" id="ARBA00022908"/>
    </source>
</evidence>
<keyword evidence="1" id="KW-0229">DNA integration</keyword>
<reference evidence="8 9" key="1">
    <citation type="journal article" date="2014" name="Front. Microbiol.">
        <title>Population and genomic analysis of the genus Halorubrum.</title>
        <authorList>
            <person name="Fullmer M.S."/>
            <person name="Soucy S.M."/>
            <person name="Swithers K.S."/>
            <person name="Makkay A.M."/>
            <person name="Wheeler R."/>
            <person name="Ventosa A."/>
            <person name="Gogarten J.P."/>
            <person name="Papke R.T."/>
        </authorList>
    </citation>
    <scope>NUCLEOTIDE SEQUENCE [LARGE SCALE GENOMIC DNA]</scope>
    <source>
        <strain evidence="8 9">Cb34</strain>
    </source>
</reference>
<dbReference type="InterPro" id="IPR002104">
    <property type="entry name" value="Integrase_catalytic"/>
</dbReference>
<dbReference type="AlphaFoldDB" id="A0A256IN65"/>
<dbReference type="InterPro" id="IPR050090">
    <property type="entry name" value="Tyrosine_recombinase_XerCD"/>
</dbReference>
<keyword evidence="2 4" id="KW-0238">DNA-binding</keyword>
<keyword evidence="9" id="KW-1185">Reference proteome</keyword>
<dbReference type="Gene3D" id="1.10.443.10">
    <property type="entry name" value="Intergrase catalytic core"/>
    <property type="match status" value="1"/>
</dbReference>
<dbReference type="PROSITE" id="PS51900">
    <property type="entry name" value="CB"/>
    <property type="match status" value="1"/>
</dbReference>
<dbReference type="InterPro" id="IPR004107">
    <property type="entry name" value="Integrase_SAM-like_N"/>
</dbReference>
<evidence type="ECO:0000313" key="8">
    <source>
        <dbReference type="EMBL" id="OYR57951.1"/>
    </source>
</evidence>